<dbReference type="RefSeq" id="WP_338032887.1">
    <property type="nucleotide sequence ID" value="NZ_JAFBDK010000006.1"/>
</dbReference>
<proteinExistence type="inferred from homology"/>
<dbReference type="PROSITE" id="PS00595">
    <property type="entry name" value="AA_TRANSFER_CLASS_5"/>
    <property type="match status" value="1"/>
</dbReference>
<feature type="domain" description="Aminotransferase class V" evidence="8">
    <location>
        <begin position="5"/>
        <end position="364"/>
    </location>
</feature>
<dbReference type="InterPro" id="IPR000192">
    <property type="entry name" value="Aminotrans_V_dom"/>
</dbReference>
<sequence>MIKLIYLDNSATTQPHPEVVSSYIKVNEQYYANPSSIHTFGEKASSLVNRAKEQCEELTGMTDSRVIFTSGGTESNNLAIKGTAYARADRGKHLITTEIEHPSVLEVFKSLERDGFDVTYLPVNRDGVISLENLKTQLRPDTILVSIMYVNNEIGSIQPINEAGELIHSCSQALFHSDAVQAFGKMKTDFRSLDLMTLSAHKFHGMKGSGLLAVKKGIQLAPEMLGGGQQEGDRSGTVNTPGAVALAKAMRLTVEGQLTAGENLKKYHIMLRDFFTHQPEVTLISSENAAPHILSVSVPGLTGEVVVHALAQKDVYITTSSACSSKLNKKSHVLTACGVSDRSIRGAVRISMSSLQSAEDIQKFMTHWQEVIPPLLKGVK</sequence>
<dbReference type="Gene3D" id="1.10.260.50">
    <property type="match status" value="1"/>
</dbReference>
<dbReference type="Pfam" id="PF00266">
    <property type="entry name" value="Aminotran_5"/>
    <property type="match status" value="1"/>
</dbReference>
<evidence type="ECO:0000256" key="3">
    <source>
        <dbReference type="ARBA" id="ARBA00022723"/>
    </source>
</evidence>
<accession>A0ABW5ZL43</accession>
<dbReference type="PANTHER" id="PTHR11601">
    <property type="entry name" value="CYSTEINE DESULFURYLASE FAMILY MEMBER"/>
    <property type="match status" value="1"/>
</dbReference>
<evidence type="ECO:0000256" key="1">
    <source>
        <dbReference type="ARBA" id="ARBA00001933"/>
    </source>
</evidence>
<keyword evidence="5" id="KW-0408">Iron</keyword>
<dbReference type="InterPro" id="IPR016454">
    <property type="entry name" value="Cysteine_dSase"/>
</dbReference>
<evidence type="ECO:0000256" key="5">
    <source>
        <dbReference type="ARBA" id="ARBA00023004"/>
    </source>
</evidence>
<protein>
    <submittedName>
        <fullName evidence="9">Cysteine desulfurase family protein</fullName>
    </submittedName>
</protein>
<dbReference type="Gene3D" id="3.40.640.10">
    <property type="entry name" value="Type I PLP-dependent aspartate aminotransferase-like (Major domain)"/>
    <property type="match status" value="1"/>
</dbReference>
<keyword evidence="4" id="KW-0663">Pyridoxal phosphate</keyword>
<dbReference type="InterPro" id="IPR015424">
    <property type="entry name" value="PyrdxlP-dep_Trfase"/>
</dbReference>
<organism evidence="9 10">
    <name type="scientific">Jeotgalibacillus terrae</name>
    <dbReference type="NCBI Taxonomy" id="587735"/>
    <lineage>
        <taxon>Bacteria</taxon>
        <taxon>Bacillati</taxon>
        <taxon>Bacillota</taxon>
        <taxon>Bacilli</taxon>
        <taxon>Bacillales</taxon>
        <taxon>Caryophanaceae</taxon>
        <taxon>Jeotgalibacillus</taxon>
    </lineage>
</organism>
<dbReference type="Gene3D" id="3.90.1150.10">
    <property type="entry name" value="Aspartate Aminotransferase, domain 1"/>
    <property type="match status" value="1"/>
</dbReference>
<dbReference type="Proteomes" id="UP001597561">
    <property type="component" value="Unassembled WGS sequence"/>
</dbReference>
<evidence type="ECO:0000256" key="2">
    <source>
        <dbReference type="ARBA" id="ARBA00006490"/>
    </source>
</evidence>
<evidence type="ECO:0000313" key="9">
    <source>
        <dbReference type="EMBL" id="MFD2912638.1"/>
    </source>
</evidence>
<dbReference type="EMBL" id="JBHUPG010000022">
    <property type="protein sequence ID" value="MFD2912638.1"/>
    <property type="molecule type" value="Genomic_DNA"/>
</dbReference>
<evidence type="ECO:0000256" key="4">
    <source>
        <dbReference type="ARBA" id="ARBA00022898"/>
    </source>
</evidence>
<keyword evidence="10" id="KW-1185">Reference proteome</keyword>
<name>A0ABW5ZL43_9BACL</name>
<dbReference type="InterPro" id="IPR015422">
    <property type="entry name" value="PyrdxlP-dep_Trfase_small"/>
</dbReference>
<evidence type="ECO:0000256" key="7">
    <source>
        <dbReference type="RuleBase" id="RU004504"/>
    </source>
</evidence>
<evidence type="ECO:0000259" key="8">
    <source>
        <dbReference type="Pfam" id="PF00266"/>
    </source>
</evidence>
<comment type="caution">
    <text evidence="9">The sequence shown here is derived from an EMBL/GenBank/DDBJ whole genome shotgun (WGS) entry which is preliminary data.</text>
</comment>
<reference evidence="10" key="1">
    <citation type="journal article" date="2019" name="Int. J. Syst. Evol. Microbiol.">
        <title>The Global Catalogue of Microorganisms (GCM) 10K type strain sequencing project: providing services to taxonomists for standard genome sequencing and annotation.</title>
        <authorList>
            <consortium name="The Broad Institute Genomics Platform"/>
            <consortium name="The Broad Institute Genome Sequencing Center for Infectious Disease"/>
            <person name="Wu L."/>
            <person name="Ma J."/>
        </authorList>
    </citation>
    <scope>NUCLEOTIDE SEQUENCE [LARGE SCALE GENOMIC DNA]</scope>
    <source>
        <strain evidence="10">KCTC 13528</strain>
    </source>
</reference>
<comment type="cofactor">
    <cofactor evidence="1 7">
        <name>pyridoxal 5'-phosphate</name>
        <dbReference type="ChEBI" id="CHEBI:597326"/>
    </cofactor>
</comment>
<evidence type="ECO:0000313" key="10">
    <source>
        <dbReference type="Proteomes" id="UP001597561"/>
    </source>
</evidence>
<dbReference type="SUPFAM" id="SSF53383">
    <property type="entry name" value="PLP-dependent transferases"/>
    <property type="match status" value="1"/>
</dbReference>
<dbReference type="PANTHER" id="PTHR11601:SF50">
    <property type="entry name" value="CYSTEINE DESULFURASE ISCS 2-RELATED"/>
    <property type="match status" value="1"/>
</dbReference>
<keyword evidence="3" id="KW-0479">Metal-binding</keyword>
<gene>
    <name evidence="9" type="ORF">ACFS5P_12195</name>
</gene>
<dbReference type="PIRSF" id="PIRSF005572">
    <property type="entry name" value="NifS"/>
    <property type="match status" value="1"/>
</dbReference>
<comment type="similarity">
    <text evidence="2">Belongs to the class-V pyridoxal-phosphate-dependent aminotransferase family. NifS/IscS subfamily.</text>
</comment>
<evidence type="ECO:0000256" key="6">
    <source>
        <dbReference type="ARBA" id="ARBA00023014"/>
    </source>
</evidence>
<dbReference type="InterPro" id="IPR015421">
    <property type="entry name" value="PyrdxlP-dep_Trfase_major"/>
</dbReference>
<dbReference type="InterPro" id="IPR020578">
    <property type="entry name" value="Aminotrans_V_PyrdxlP_BS"/>
</dbReference>
<keyword evidence="6" id="KW-0411">Iron-sulfur</keyword>